<keyword evidence="1" id="KW-0812">Transmembrane</keyword>
<reference evidence="2" key="1">
    <citation type="journal article" date="2021" name="Genome Biol. Evol.">
        <title>A High-Quality Reference Genome for a Parasitic Bivalve with Doubly Uniparental Inheritance (Bivalvia: Unionida).</title>
        <authorList>
            <person name="Smith C.H."/>
        </authorList>
    </citation>
    <scope>NUCLEOTIDE SEQUENCE</scope>
    <source>
        <strain evidence="2">CHS0354</strain>
    </source>
</reference>
<comment type="caution">
    <text evidence="2">The sequence shown here is derived from an EMBL/GenBank/DDBJ whole genome shotgun (WGS) entry which is preliminary data.</text>
</comment>
<sequence>MTYLEMLDGVLCNEIIVRIGKEAIYFTMKVILLLGLFALAGGRWIPAYGPLESISEGELMKEDSQMKNMDNVQLQFNLRESEGDEPFGTDTPIPDSLEDQVEALQDSDAGMQKGFGKEGVERQELVADGQFMSIQSDDRENSRFMDVPADAQAEDVYRY</sequence>
<evidence type="ECO:0000256" key="1">
    <source>
        <dbReference type="SAM" id="Phobius"/>
    </source>
</evidence>
<dbReference type="EMBL" id="JAEAOA010001908">
    <property type="protein sequence ID" value="KAK3610071.1"/>
    <property type="molecule type" value="Genomic_DNA"/>
</dbReference>
<protein>
    <submittedName>
        <fullName evidence="2">Uncharacterized protein</fullName>
    </submittedName>
</protein>
<evidence type="ECO:0000313" key="3">
    <source>
        <dbReference type="Proteomes" id="UP001195483"/>
    </source>
</evidence>
<keyword evidence="1" id="KW-0472">Membrane</keyword>
<accession>A0AAE0TGR0</accession>
<gene>
    <name evidence="2" type="ORF">CHS0354_032157</name>
</gene>
<keyword evidence="3" id="KW-1185">Reference proteome</keyword>
<dbReference type="Proteomes" id="UP001195483">
    <property type="component" value="Unassembled WGS sequence"/>
</dbReference>
<feature type="transmembrane region" description="Helical" evidence="1">
    <location>
        <begin position="23"/>
        <end position="45"/>
    </location>
</feature>
<evidence type="ECO:0000313" key="2">
    <source>
        <dbReference type="EMBL" id="KAK3610071.1"/>
    </source>
</evidence>
<proteinExistence type="predicted"/>
<organism evidence="2 3">
    <name type="scientific">Potamilus streckersoni</name>
    <dbReference type="NCBI Taxonomy" id="2493646"/>
    <lineage>
        <taxon>Eukaryota</taxon>
        <taxon>Metazoa</taxon>
        <taxon>Spiralia</taxon>
        <taxon>Lophotrochozoa</taxon>
        <taxon>Mollusca</taxon>
        <taxon>Bivalvia</taxon>
        <taxon>Autobranchia</taxon>
        <taxon>Heteroconchia</taxon>
        <taxon>Palaeoheterodonta</taxon>
        <taxon>Unionida</taxon>
        <taxon>Unionoidea</taxon>
        <taxon>Unionidae</taxon>
        <taxon>Ambleminae</taxon>
        <taxon>Lampsilini</taxon>
        <taxon>Potamilus</taxon>
    </lineage>
</organism>
<name>A0AAE0TGR0_9BIVA</name>
<keyword evidence="1" id="KW-1133">Transmembrane helix</keyword>
<dbReference type="AlphaFoldDB" id="A0AAE0TGR0"/>
<reference evidence="2" key="2">
    <citation type="journal article" date="2021" name="Genome Biol. Evol.">
        <title>Developing a high-quality reference genome for a parasitic bivalve with doubly uniparental inheritance (Bivalvia: Unionida).</title>
        <authorList>
            <person name="Smith C.H."/>
        </authorList>
    </citation>
    <scope>NUCLEOTIDE SEQUENCE</scope>
    <source>
        <strain evidence="2">CHS0354</strain>
        <tissue evidence="2">Mantle</tissue>
    </source>
</reference>
<reference evidence="2" key="3">
    <citation type="submission" date="2023-05" db="EMBL/GenBank/DDBJ databases">
        <authorList>
            <person name="Smith C.H."/>
        </authorList>
    </citation>
    <scope>NUCLEOTIDE SEQUENCE</scope>
    <source>
        <strain evidence="2">CHS0354</strain>
        <tissue evidence="2">Mantle</tissue>
    </source>
</reference>